<dbReference type="Gene3D" id="3.30.920.30">
    <property type="entry name" value="Hypothetical protein"/>
    <property type="match status" value="1"/>
</dbReference>
<evidence type="ECO:0000256" key="7">
    <source>
        <dbReference type="ARBA" id="ARBA00023016"/>
    </source>
</evidence>
<dbReference type="GO" id="GO:0003729">
    <property type="term" value="F:mRNA binding"/>
    <property type="evidence" value="ECO:0007669"/>
    <property type="project" value="InterPro"/>
</dbReference>
<evidence type="ECO:0000313" key="8">
    <source>
        <dbReference type="EMBL" id="HHH13827.1"/>
    </source>
</evidence>
<dbReference type="GO" id="GO:0004519">
    <property type="term" value="F:endonuclease activity"/>
    <property type="evidence" value="ECO:0007669"/>
    <property type="project" value="UniProtKB-KW"/>
</dbReference>
<keyword evidence="4" id="KW-0255">Endonuclease</keyword>
<dbReference type="SUPFAM" id="SSF54786">
    <property type="entry name" value="YcfA/nrd intein domain"/>
    <property type="match status" value="1"/>
</dbReference>
<protein>
    <submittedName>
        <fullName evidence="8">Type II toxin-antitoxin system HicA family toxin</fullName>
    </submittedName>
</protein>
<keyword evidence="7" id="KW-0346">Stress response</keyword>
<dbReference type="InterPro" id="IPR012933">
    <property type="entry name" value="HicA_mRNA_interferase"/>
</dbReference>
<dbReference type="InterPro" id="IPR038570">
    <property type="entry name" value="HicA_sf"/>
</dbReference>
<gene>
    <name evidence="8" type="ORF">ENJ98_06275</name>
</gene>
<comment type="similarity">
    <text evidence="1">Belongs to the HicA mRNA interferase family.</text>
</comment>
<dbReference type="Proteomes" id="UP000886100">
    <property type="component" value="Unassembled WGS sequence"/>
</dbReference>
<proteinExistence type="inferred from homology"/>
<evidence type="ECO:0000256" key="6">
    <source>
        <dbReference type="ARBA" id="ARBA00022884"/>
    </source>
</evidence>
<keyword evidence="2" id="KW-1277">Toxin-antitoxin system</keyword>
<name>A0A7C5NAN5_9GAMM</name>
<reference evidence="8" key="1">
    <citation type="journal article" date="2020" name="mSystems">
        <title>Genome- and Community-Level Interaction Insights into Carbon Utilization and Element Cycling Functions of Hydrothermarchaeota in Hydrothermal Sediment.</title>
        <authorList>
            <person name="Zhou Z."/>
            <person name="Liu Y."/>
            <person name="Xu W."/>
            <person name="Pan J."/>
            <person name="Luo Z.H."/>
            <person name="Li M."/>
        </authorList>
    </citation>
    <scope>NUCLEOTIDE SEQUENCE [LARGE SCALE GENOMIC DNA]</scope>
    <source>
        <strain evidence="8">HyVt-535</strain>
    </source>
</reference>
<dbReference type="AlphaFoldDB" id="A0A7C5NAN5"/>
<evidence type="ECO:0000256" key="3">
    <source>
        <dbReference type="ARBA" id="ARBA00022722"/>
    </source>
</evidence>
<sequence>MKRRDLIKKLEEMGCTFIRHGGRHDWYQNPRTKVCQPVPRHREINENLAKSILKKMQD</sequence>
<dbReference type="Pfam" id="PF07927">
    <property type="entry name" value="HicA_toxin"/>
    <property type="match status" value="1"/>
</dbReference>
<organism evidence="8">
    <name type="scientific">Thiolapillus brandeum</name>
    <dbReference type="NCBI Taxonomy" id="1076588"/>
    <lineage>
        <taxon>Bacteria</taxon>
        <taxon>Pseudomonadati</taxon>
        <taxon>Pseudomonadota</taxon>
        <taxon>Gammaproteobacteria</taxon>
        <taxon>Chromatiales</taxon>
        <taxon>Sedimenticolaceae</taxon>
        <taxon>Thiolapillus</taxon>
    </lineage>
</organism>
<accession>A0A7C5NAN5</accession>
<evidence type="ECO:0000256" key="4">
    <source>
        <dbReference type="ARBA" id="ARBA00022759"/>
    </source>
</evidence>
<comment type="caution">
    <text evidence="8">The sequence shown here is derived from an EMBL/GenBank/DDBJ whole genome shotgun (WGS) entry which is preliminary data.</text>
</comment>
<dbReference type="GO" id="GO:0016787">
    <property type="term" value="F:hydrolase activity"/>
    <property type="evidence" value="ECO:0007669"/>
    <property type="project" value="UniProtKB-KW"/>
</dbReference>
<evidence type="ECO:0000256" key="1">
    <source>
        <dbReference type="ARBA" id="ARBA00006620"/>
    </source>
</evidence>
<evidence type="ECO:0000256" key="5">
    <source>
        <dbReference type="ARBA" id="ARBA00022801"/>
    </source>
</evidence>
<keyword evidence="3" id="KW-0540">Nuclease</keyword>
<keyword evidence="6" id="KW-0694">RNA-binding</keyword>
<keyword evidence="5" id="KW-0378">Hydrolase</keyword>
<dbReference type="EMBL" id="DROM01000379">
    <property type="protein sequence ID" value="HHH13827.1"/>
    <property type="molecule type" value="Genomic_DNA"/>
</dbReference>
<evidence type="ECO:0000256" key="2">
    <source>
        <dbReference type="ARBA" id="ARBA00022649"/>
    </source>
</evidence>